<evidence type="ECO:0000313" key="1">
    <source>
        <dbReference type="EMBL" id="UNY97303.1"/>
    </source>
</evidence>
<sequence>MKLLNFKYGLIVLTLTSFLSCGKHKESATVIHAVTDLSHQFTFYADNRFYQQYMPEGKGVANWVDLSDFDLSNTNLLILLGCDDRISYSKEDVETITGFLNEGGGVMIFGNDKTKSQNELLSNYGSRFVAPAAYPLVAGRSFNLDSIEGNGVSVIDLEKPSLWNMLIKDSKGKPVLVKRNVGKGTLLVSSRELAGSHPSARDSINKTLWKTILPRLAEGKKVDTTKRFRSKGIKQMKFNEDHGGFKMSYTSYMKPYAKEMVNVYKNALPFIEERMGVPLSPGMASHITLLPTGGGGFSSGETIGLAVWWGDFPEKKEGMIEFLTHESVHSWVLPFPEVWNEPIATYIGDLVLMDSGYQKEGLTRIENTIARATRIDPEMKNYDIHGNLTGTGSVLNDSEKNDIHWGKTFWIFEELRKENPDIISDYFKAKRVHVKEGSVKEYDMNETVRLLSKAMDRDMFGWFNDIGVKVNSEKPEIK</sequence>
<dbReference type="RefSeq" id="WP_242935717.1">
    <property type="nucleotide sequence ID" value="NZ_CP094326.1"/>
</dbReference>
<name>A0ABY3YI55_9FLAO</name>
<dbReference type="SUPFAM" id="SSF52317">
    <property type="entry name" value="Class I glutamine amidotransferase-like"/>
    <property type="match status" value="1"/>
</dbReference>
<dbReference type="Proteomes" id="UP000829476">
    <property type="component" value="Chromosome"/>
</dbReference>
<proteinExistence type="predicted"/>
<dbReference type="EMBL" id="CP094326">
    <property type="protein sequence ID" value="UNY97303.1"/>
    <property type="molecule type" value="Genomic_DNA"/>
</dbReference>
<evidence type="ECO:0008006" key="3">
    <source>
        <dbReference type="Google" id="ProtNLM"/>
    </source>
</evidence>
<keyword evidence="2" id="KW-1185">Reference proteome</keyword>
<evidence type="ECO:0000313" key="2">
    <source>
        <dbReference type="Proteomes" id="UP000829476"/>
    </source>
</evidence>
<dbReference type="PROSITE" id="PS51257">
    <property type="entry name" value="PROKAR_LIPOPROTEIN"/>
    <property type="match status" value="1"/>
</dbReference>
<protein>
    <recommendedName>
        <fullName evidence="3">Peptidase M1 membrane alanine aminopeptidase domain-containing protein</fullName>
    </recommendedName>
</protein>
<dbReference type="InterPro" id="IPR029062">
    <property type="entry name" value="Class_I_gatase-like"/>
</dbReference>
<gene>
    <name evidence="1" type="ORF">MQE36_09350</name>
</gene>
<organism evidence="1 2">
    <name type="scientific">Zhouia spongiae</name>
    <dbReference type="NCBI Taxonomy" id="2202721"/>
    <lineage>
        <taxon>Bacteria</taxon>
        <taxon>Pseudomonadati</taxon>
        <taxon>Bacteroidota</taxon>
        <taxon>Flavobacteriia</taxon>
        <taxon>Flavobacteriales</taxon>
        <taxon>Flavobacteriaceae</taxon>
        <taxon>Zhouia</taxon>
    </lineage>
</organism>
<reference evidence="1 2" key="1">
    <citation type="journal article" date="2018" name="Int. J. Syst. Evol. Microbiol.">
        <title>Zhouia spongiae sp. nov., isolated from a marine sponge.</title>
        <authorList>
            <person name="Zhuang L."/>
            <person name="Lin B."/>
            <person name="Qin F."/>
            <person name="Luo L."/>
        </authorList>
    </citation>
    <scope>NUCLEOTIDE SEQUENCE [LARGE SCALE GENOMIC DNA]</scope>
    <source>
        <strain evidence="1 2">HN-Y44</strain>
    </source>
</reference>
<accession>A0ABY3YI55</accession>